<dbReference type="Pfam" id="PF07679">
    <property type="entry name" value="I-set"/>
    <property type="match status" value="3"/>
</dbReference>
<comment type="similarity">
    <text evidence="2">Belongs to the immunoglobulin superfamily. Contactin family.</text>
</comment>
<dbReference type="PANTHER" id="PTHR44170:SF18">
    <property type="entry name" value="CONTACTIN 3B-RELATED"/>
    <property type="match status" value="1"/>
</dbReference>
<organism evidence="14 15">
    <name type="scientific">Scleropages formosus</name>
    <name type="common">Asian bonytongue</name>
    <name type="synonym">Osteoglossum formosum</name>
    <dbReference type="NCBI Taxonomy" id="113540"/>
    <lineage>
        <taxon>Eukaryota</taxon>
        <taxon>Metazoa</taxon>
        <taxon>Chordata</taxon>
        <taxon>Craniata</taxon>
        <taxon>Vertebrata</taxon>
        <taxon>Euteleostomi</taxon>
        <taxon>Actinopterygii</taxon>
        <taxon>Neopterygii</taxon>
        <taxon>Teleostei</taxon>
        <taxon>Osteoglossocephala</taxon>
        <taxon>Osteoglossomorpha</taxon>
        <taxon>Osteoglossiformes</taxon>
        <taxon>Osteoglossidae</taxon>
        <taxon>Scleropages</taxon>
    </lineage>
</organism>
<evidence type="ECO:0000313" key="14">
    <source>
        <dbReference type="EMBL" id="KPP71194.1"/>
    </source>
</evidence>
<feature type="domain" description="Ig-like" evidence="13">
    <location>
        <begin position="273"/>
        <end position="360"/>
    </location>
</feature>
<keyword evidence="7" id="KW-0472">Membrane</keyword>
<dbReference type="PROSITE" id="PS50835">
    <property type="entry name" value="IG_LIKE"/>
    <property type="match status" value="3"/>
</dbReference>
<evidence type="ECO:0000256" key="9">
    <source>
        <dbReference type="ARBA" id="ARBA00023180"/>
    </source>
</evidence>
<comment type="caution">
    <text evidence="14">The sequence shown here is derived from an EMBL/GenBank/DDBJ whole genome shotgun (WGS) entry which is preliminary data.</text>
</comment>
<evidence type="ECO:0000256" key="7">
    <source>
        <dbReference type="ARBA" id="ARBA00023136"/>
    </source>
</evidence>
<dbReference type="SMART" id="SM00409">
    <property type="entry name" value="IG"/>
    <property type="match status" value="4"/>
</dbReference>
<dbReference type="AlphaFoldDB" id="A0A0P7X3E2"/>
<dbReference type="PANTHER" id="PTHR44170">
    <property type="entry name" value="PROTEIN SIDEKICK"/>
    <property type="match status" value="1"/>
</dbReference>
<keyword evidence="10" id="KW-0449">Lipoprotein</keyword>
<feature type="domain" description="Ig-like" evidence="13">
    <location>
        <begin position="182"/>
        <end position="267"/>
    </location>
</feature>
<dbReference type="FunFam" id="2.60.40.10:FF:000004">
    <property type="entry name" value="DCC isoform 1"/>
    <property type="match status" value="2"/>
</dbReference>
<evidence type="ECO:0000256" key="10">
    <source>
        <dbReference type="ARBA" id="ARBA00023288"/>
    </source>
</evidence>
<dbReference type="STRING" id="113540.ENSSFOP00015057087"/>
<dbReference type="SMART" id="SM00408">
    <property type="entry name" value="IGc2"/>
    <property type="match status" value="3"/>
</dbReference>
<dbReference type="GO" id="GO:0016020">
    <property type="term" value="C:membrane"/>
    <property type="evidence" value="ECO:0007669"/>
    <property type="project" value="UniProtKB-SubCell"/>
</dbReference>
<evidence type="ECO:0000256" key="4">
    <source>
        <dbReference type="ARBA" id="ARBA00022729"/>
    </source>
</evidence>
<evidence type="ECO:0000259" key="13">
    <source>
        <dbReference type="PROSITE" id="PS50835"/>
    </source>
</evidence>
<keyword evidence="3" id="KW-1003">Cell membrane</keyword>
<evidence type="ECO:0000256" key="8">
    <source>
        <dbReference type="ARBA" id="ARBA00023157"/>
    </source>
</evidence>
<keyword evidence="9" id="KW-0325">Glycoprotein</keyword>
<evidence type="ECO:0000256" key="1">
    <source>
        <dbReference type="ARBA" id="ARBA00004236"/>
    </source>
</evidence>
<sequence length="454" mass="50585">MDLREELYYPKTGQLTYSWILNEYPSFVKQDKRRFVSQETGNLYIAKVEPSDVGNYTCVVTNTVTKSRVHGPPTPLVLRTDVPSLWYNQSTLLGLGQFLPWEIMLSVPSVYENSPYESPVPTISWRRVDGIQFSRKVDLNKASRTLEIPYFQQEDAGSYECLAENSRGKNTVKGKLTFYAPPHLTEKPEDVQKAIDDSLLWECKANGKPKPSYRWMKNGEPLEPLEERIQVINGALSISRLTLSDMGMYQCVASNKHGEVYTNAELRVMAVAPDFSQNLLKPHTLVRETGDVLIECRPRMSPRGTISWRKGNEALQENHRISILDSGSLRISNVSKSDAGIYTCVARNQFGVASSTGSLVVKGDALGGALSPPSSVPVALSYFMPLNMNGGDARCCTPVGLFGEIVSPPFLRTQRHCTRHPLKLPLHPIVFTEHQRAQGGGCRAHTQPLRSSGL</sequence>
<dbReference type="InterPro" id="IPR013783">
    <property type="entry name" value="Ig-like_fold"/>
</dbReference>
<keyword evidence="5" id="KW-0677">Repeat</keyword>
<keyword evidence="8" id="KW-1015">Disulfide bond</keyword>
<comment type="subunit">
    <text evidence="12">Interacts with PTPRG.</text>
</comment>
<reference evidence="14 15" key="1">
    <citation type="submission" date="2015-08" db="EMBL/GenBank/DDBJ databases">
        <title>The genome of the Asian arowana (Scleropages formosus).</title>
        <authorList>
            <person name="Tan M.H."/>
            <person name="Gan H.M."/>
            <person name="Croft L.J."/>
            <person name="Austin C.M."/>
        </authorList>
    </citation>
    <scope>NUCLEOTIDE SEQUENCE [LARGE SCALE GENOMIC DNA]</scope>
    <source>
        <strain evidence="14">Aro1</strain>
    </source>
</reference>
<comment type="subcellular location">
    <subcellularLocation>
        <location evidence="1">Cell membrane</location>
    </subcellularLocation>
</comment>
<dbReference type="InterPro" id="IPR013098">
    <property type="entry name" value="Ig_I-set"/>
</dbReference>
<evidence type="ECO:0000256" key="5">
    <source>
        <dbReference type="ARBA" id="ARBA00022737"/>
    </source>
</evidence>
<dbReference type="InterPro" id="IPR003599">
    <property type="entry name" value="Ig_sub"/>
</dbReference>
<dbReference type="GO" id="GO:0098609">
    <property type="term" value="P:cell-cell adhesion"/>
    <property type="evidence" value="ECO:0007669"/>
    <property type="project" value="TreeGrafter"/>
</dbReference>
<evidence type="ECO:0000256" key="3">
    <source>
        <dbReference type="ARBA" id="ARBA00022475"/>
    </source>
</evidence>
<name>A0A0P7X3E2_SCLFO</name>
<accession>A0A0P7X3E2</accession>
<keyword evidence="11" id="KW-0393">Immunoglobulin domain</keyword>
<dbReference type="InterPro" id="IPR003598">
    <property type="entry name" value="Ig_sub2"/>
</dbReference>
<feature type="domain" description="Ig-like" evidence="13">
    <location>
        <begin position="25"/>
        <end position="177"/>
    </location>
</feature>
<proteinExistence type="inferred from homology"/>
<dbReference type="SUPFAM" id="SSF48726">
    <property type="entry name" value="Immunoglobulin"/>
    <property type="match status" value="4"/>
</dbReference>
<evidence type="ECO:0000256" key="2">
    <source>
        <dbReference type="ARBA" id="ARBA00009812"/>
    </source>
</evidence>
<evidence type="ECO:0000256" key="11">
    <source>
        <dbReference type="ARBA" id="ARBA00023319"/>
    </source>
</evidence>
<gene>
    <name evidence="14" type="ORF">Z043_109918</name>
</gene>
<dbReference type="InterPro" id="IPR007110">
    <property type="entry name" value="Ig-like_dom"/>
</dbReference>
<evidence type="ECO:0000313" key="15">
    <source>
        <dbReference type="Proteomes" id="UP000034805"/>
    </source>
</evidence>
<keyword evidence="4" id="KW-0732">Signal</keyword>
<protein>
    <recommendedName>
        <fullName evidence="13">Ig-like domain-containing protein</fullName>
    </recommendedName>
</protein>
<evidence type="ECO:0000256" key="6">
    <source>
        <dbReference type="ARBA" id="ARBA00022889"/>
    </source>
</evidence>
<dbReference type="Proteomes" id="UP000034805">
    <property type="component" value="Unassembled WGS sequence"/>
</dbReference>
<dbReference type="EMBL" id="JARO02003094">
    <property type="protein sequence ID" value="KPP71194.1"/>
    <property type="molecule type" value="Genomic_DNA"/>
</dbReference>
<dbReference type="Gene3D" id="2.60.40.10">
    <property type="entry name" value="Immunoglobulins"/>
    <property type="match status" value="4"/>
</dbReference>
<evidence type="ECO:0000256" key="12">
    <source>
        <dbReference type="ARBA" id="ARBA00038703"/>
    </source>
</evidence>
<dbReference type="InterPro" id="IPR036179">
    <property type="entry name" value="Ig-like_dom_sf"/>
</dbReference>
<keyword evidence="6" id="KW-0130">Cell adhesion</keyword>